<dbReference type="SUPFAM" id="SSF52980">
    <property type="entry name" value="Restriction endonuclease-like"/>
    <property type="match status" value="1"/>
</dbReference>
<evidence type="ECO:0000313" key="1">
    <source>
        <dbReference type="EMBL" id="MTE27019.1"/>
    </source>
</evidence>
<dbReference type="Proteomes" id="UP000447545">
    <property type="component" value="Unassembled WGS sequence"/>
</dbReference>
<dbReference type="EMBL" id="WJYA01000005">
    <property type="protein sequence ID" value="MTE27019.1"/>
    <property type="molecule type" value="Genomic_DNA"/>
</dbReference>
<name>A0A7K1GGP9_9FLAO</name>
<protein>
    <submittedName>
        <fullName evidence="1">Restriction endonuclease</fullName>
    </submittedName>
</protein>
<dbReference type="GO" id="GO:0000287">
    <property type="term" value="F:magnesium ion binding"/>
    <property type="evidence" value="ECO:0007669"/>
    <property type="project" value="InterPro"/>
</dbReference>
<keyword evidence="1" id="KW-0540">Nuclease</keyword>
<keyword evidence="1" id="KW-0255">Endonuclease</keyword>
<proteinExistence type="predicted"/>
<sequence>MKIEEYCHNCEAQNIPPNLKDGIYEVIENLNFEFYKGCSKKLREILKDNLMKLGWSEKVELDANTRINITSMNKGFGLCLQTGNMSRFYADLLKLEYLYKKGKLNGAFYILPSKEAANKLGSNIVNFNRFTHELDVFKKVITIPINVIGLK</sequence>
<dbReference type="RefSeq" id="WP_155089010.1">
    <property type="nucleotide sequence ID" value="NZ_WJYA01000005.1"/>
</dbReference>
<dbReference type="GO" id="GO:0003677">
    <property type="term" value="F:DNA binding"/>
    <property type="evidence" value="ECO:0007669"/>
    <property type="project" value="InterPro"/>
</dbReference>
<evidence type="ECO:0000313" key="2">
    <source>
        <dbReference type="Proteomes" id="UP000447545"/>
    </source>
</evidence>
<gene>
    <name evidence="1" type="ORF">F1003_08790</name>
</gene>
<keyword evidence="1" id="KW-0378">Hydrolase</keyword>
<reference evidence="1 2" key="1">
    <citation type="submission" date="2019-11" db="EMBL/GenBank/DDBJ databases">
        <title>Winogradskyella ouciana sp. nov., isolated from the hadal seawater of the Mariana Trench.</title>
        <authorList>
            <person name="Liu R."/>
        </authorList>
    </citation>
    <scope>NUCLEOTIDE SEQUENCE [LARGE SCALE GENOMIC DNA]</scope>
    <source>
        <strain evidence="1 2">ZXX205</strain>
    </source>
</reference>
<accession>A0A7K1GGP9</accession>
<dbReference type="Pfam" id="PF09195">
    <property type="entry name" value="Endonuc-BglII"/>
    <property type="match status" value="1"/>
</dbReference>
<dbReference type="AlphaFoldDB" id="A0A7K1GGP9"/>
<dbReference type="InterPro" id="IPR011338">
    <property type="entry name" value="BamHI/BglII/BstY"/>
</dbReference>
<dbReference type="InterPro" id="IPR011335">
    <property type="entry name" value="Restrct_endonuc-II-like"/>
</dbReference>
<keyword evidence="2" id="KW-1185">Reference proteome</keyword>
<organism evidence="1 2">
    <name type="scientific">Winogradskyella ouciana</name>
    <dbReference type="NCBI Taxonomy" id="2608631"/>
    <lineage>
        <taxon>Bacteria</taxon>
        <taxon>Pseudomonadati</taxon>
        <taxon>Bacteroidota</taxon>
        <taxon>Flavobacteriia</taxon>
        <taxon>Flavobacteriales</taxon>
        <taxon>Flavobacteriaceae</taxon>
        <taxon>Winogradskyella</taxon>
    </lineage>
</organism>
<comment type="caution">
    <text evidence="1">The sequence shown here is derived from an EMBL/GenBank/DDBJ whole genome shotgun (WGS) entry which is preliminary data.</text>
</comment>
<dbReference type="Gene3D" id="3.40.91.20">
    <property type="match status" value="1"/>
</dbReference>
<dbReference type="GO" id="GO:0009307">
    <property type="term" value="P:DNA restriction-modification system"/>
    <property type="evidence" value="ECO:0007669"/>
    <property type="project" value="InterPro"/>
</dbReference>
<dbReference type="GO" id="GO:0009036">
    <property type="term" value="F:type II site-specific deoxyribonuclease activity"/>
    <property type="evidence" value="ECO:0007669"/>
    <property type="project" value="InterPro"/>
</dbReference>
<dbReference type="InterPro" id="IPR015278">
    <property type="entry name" value="BglII-like"/>
</dbReference>